<evidence type="ECO:0000313" key="2">
    <source>
        <dbReference type="Proteomes" id="UP000663870"/>
    </source>
</evidence>
<accession>A0A814Y0P8</accession>
<name>A0A814Y0P8_9BILA</name>
<protein>
    <submittedName>
        <fullName evidence="1">Uncharacterized protein</fullName>
    </submittedName>
</protein>
<evidence type="ECO:0000313" key="1">
    <source>
        <dbReference type="EMBL" id="CAF1223174.1"/>
    </source>
</evidence>
<reference evidence="1" key="1">
    <citation type="submission" date="2021-02" db="EMBL/GenBank/DDBJ databases">
        <authorList>
            <person name="Nowell W R."/>
        </authorList>
    </citation>
    <scope>NUCLEOTIDE SEQUENCE</scope>
</reference>
<sequence>MINIIDRILSIKQDDEQHQILNSHNSYRQINSSTLEPRHDLPLHKIPELLAKITLIVSSNTKQLSTSIDCYEQLFKHYSDNNH</sequence>
<proteinExistence type="predicted"/>
<dbReference type="Proteomes" id="UP000663870">
    <property type="component" value="Unassembled WGS sequence"/>
</dbReference>
<keyword evidence="2" id="KW-1185">Reference proteome</keyword>
<gene>
    <name evidence="1" type="ORF">JXQ802_LOCUS25545</name>
</gene>
<organism evidence="1 2">
    <name type="scientific">Rotaria sordida</name>
    <dbReference type="NCBI Taxonomy" id="392033"/>
    <lineage>
        <taxon>Eukaryota</taxon>
        <taxon>Metazoa</taxon>
        <taxon>Spiralia</taxon>
        <taxon>Gnathifera</taxon>
        <taxon>Rotifera</taxon>
        <taxon>Eurotatoria</taxon>
        <taxon>Bdelloidea</taxon>
        <taxon>Philodinida</taxon>
        <taxon>Philodinidae</taxon>
        <taxon>Rotaria</taxon>
    </lineage>
</organism>
<dbReference type="AlphaFoldDB" id="A0A814Y0P8"/>
<comment type="caution">
    <text evidence="1">The sequence shown here is derived from an EMBL/GenBank/DDBJ whole genome shotgun (WGS) entry which is preliminary data.</text>
</comment>
<dbReference type="EMBL" id="CAJNOL010000865">
    <property type="protein sequence ID" value="CAF1223174.1"/>
    <property type="molecule type" value="Genomic_DNA"/>
</dbReference>